<protein>
    <submittedName>
        <fullName evidence="1">Uncharacterized protein</fullName>
    </submittedName>
</protein>
<dbReference type="Proteomes" id="UP001221142">
    <property type="component" value="Unassembled WGS sequence"/>
</dbReference>
<evidence type="ECO:0000313" key="1">
    <source>
        <dbReference type="EMBL" id="KAJ7629039.1"/>
    </source>
</evidence>
<evidence type="ECO:0000313" key="2">
    <source>
        <dbReference type="Proteomes" id="UP001221142"/>
    </source>
</evidence>
<comment type="caution">
    <text evidence="1">The sequence shown here is derived from an EMBL/GenBank/DDBJ whole genome shotgun (WGS) entry which is preliminary data.</text>
</comment>
<gene>
    <name evidence="1" type="ORF">FB45DRAFT_919839</name>
</gene>
<sequence>MDLMLGGDEDAILTLMILHLPNLSWLSLPTYCWGGLNFKHLMPIVERIAGATTAASIDPLDPPLPLAKLSHYSGQIFNGRHGVDFESIAPLMALPSLRTLRTPYNTEEGFTWPASLPPSRLQRISIPDGTLTRGTIVALARNIRGPCEIHQVTGRFNDPPPGVEWNVLQIPYEGAPKKEWRIELDEDLDDEAEMEWMPI</sequence>
<keyword evidence="2" id="KW-1185">Reference proteome</keyword>
<dbReference type="AlphaFoldDB" id="A0AAD7BS72"/>
<name>A0AAD7BS72_9AGAR</name>
<dbReference type="EMBL" id="JARKIF010000010">
    <property type="protein sequence ID" value="KAJ7629039.1"/>
    <property type="molecule type" value="Genomic_DNA"/>
</dbReference>
<proteinExistence type="predicted"/>
<accession>A0AAD7BS72</accession>
<organism evidence="1 2">
    <name type="scientific">Roridomyces roridus</name>
    <dbReference type="NCBI Taxonomy" id="1738132"/>
    <lineage>
        <taxon>Eukaryota</taxon>
        <taxon>Fungi</taxon>
        <taxon>Dikarya</taxon>
        <taxon>Basidiomycota</taxon>
        <taxon>Agaricomycotina</taxon>
        <taxon>Agaricomycetes</taxon>
        <taxon>Agaricomycetidae</taxon>
        <taxon>Agaricales</taxon>
        <taxon>Marasmiineae</taxon>
        <taxon>Mycenaceae</taxon>
        <taxon>Roridomyces</taxon>
    </lineage>
</organism>
<reference evidence="1" key="1">
    <citation type="submission" date="2023-03" db="EMBL/GenBank/DDBJ databases">
        <title>Massive genome expansion in bonnet fungi (Mycena s.s.) driven by repeated elements and novel gene families across ecological guilds.</title>
        <authorList>
            <consortium name="Lawrence Berkeley National Laboratory"/>
            <person name="Harder C.B."/>
            <person name="Miyauchi S."/>
            <person name="Viragh M."/>
            <person name="Kuo A."/>
            <person name="Thoen E."/>
            <person name="Andreopoulos B."/>
            <person name="Lu D."/>
            <person name="Skrede I."/>
            <person name="Drula E."/>
            <person name="Henrissat B."/>
            <person name="Morin E."/>
            <person name="Kohler A."/>
            <person name="Barry K."/>
            <person name="LaButti K."/>
            <person name="Morin E."/>
            <person name="Salamov A."/>
            <person name="Lipzen A."/>
            <person name="Mereny Z."/>
            <person name="Hegedus B."/>
            <person name="Baldrian P."/>
            <person name="Stursova M."/>
            <person name="Weitz H."/>
            <person name="Taylor A."/>
            <person name="Grigoriev I.V."/>
            <person name="Nagy L.G."/>
            <person name="Martin F."/>
            <person name="Kauserud H."/>
        </authorList>
    </citation>
    <scope>NUCLEOTIDE SEQUENCE</scope>
    <source>
        <strain evidence="1">9284</strain>
    </source>
</reference>